<comment type="subcellular location">
    <subcellularLocation>
        <location evidence="1">Nucleus</location>
    </subcellularLocation>
</comment>
<dbReference type="PaxDb" id="2711-XP_006490616.1"/>
<feature type="compositionally biased region" description="Pro residues" evidence="7">
    <location>
        <begin position="293"/>
        <end position="304"/>
    </location>
</feature>
<sequence>MGEKFPAKAADNWDLQAVVRCFSSANNTTANYTPQIDTTTSGTAAAADESSLEDPLAFLATMKFDEDDDPFSFPNLFENKNIGFQELEDSYKPFYSTPSSVPEGLINHQQQQQQQQQQLNSSIVSPMSSSSFPPFVIGEQNNQQTHYVQQPLQQQDPQIHQQKQQQLPIRLSSAIPLRPAMPSHAHRSRKRKSPIKKMVCQVTEEKLSADLWAWRKYGQKPIKGSPYPRNYYRCSSSKGCAARKQVERSNTDPNIYIVSYTGDHTHPRPTHRNSLAGSTRNKFSGTQNHPVSTTPPPPPLPPPTSSSSPLSATCQSPSAPTTPAVDEEMSSIENILANAADHDKDTSKTLMEEEEEEDDDDDDDLFEDLLIPNLAARGIDEDFFKGLKQFGSTAASGSGDNHG</sequence>
<feature type="compositionally biased region" description="Polar residues" evidence="7">
    <location>
        <begin position="272"/>
        <end position="289"/>
    </location>
</feature>
<gene>
    <name evidence="9" type="ORF">CISIN_1g015616mg</name>
</gene>
<dbReference type="GO" id="GO:0000976">
    <property type="term" value="F:transcription cis-regulatory region binding"/>
    <property type="evidence" value="ECO:0000318"/>
    <property type="project" value="GO_Central"/>
</dbReference>
<evidence type="ECO:0000256" key="1">
    <source>
        <dbReference type="ARBA" id="ARBA00004123"/>
    </source>
</evidence>
<dbReference type="Proteomes" id="UP000027120">
    <property type="component" value="Unassembled WGS sequence"/>
</dbReference>
<reference evidence="9 10" key="1">
    <citation type="submission" date="2014-04" db="EMBL/GenBank/DDBJ databases">
        <authorList>
            <consortium name="International Citrus Genome Consortium"/>
            <person name="Gmitter F."/>
            <person name="Chen C."/>
            <person name="Farmerie W."/>
            <person name="Harkins T."/>
            <person name="Desany B."/>
            <person name="Mohiuddin M."/>
            <person name="Kodira C."/>
            <person name="Borodovsky M."/>
            <person name="Lomsadze A."/>
            <person name="Burns P."/>
            <person name="Jenkins J."/>
            <person name="Prochnik S."/>
            <person name="Shu S."/>
            <person name="Chapman J."/>
            <person name="Pitluck S."/>
            <person name="Schmutz J."/>
            <person name="Rokhsar D."/>
        </authorList>
    </citation>
    <scope>NUCLEOTIDE SEQUENCE</scope>
</reference>
<dbReference type="InterPro" id="IPR003657">
    <property type="entry name" value="WRKY_dom"/>
</dbReference>
<name>A0A067EP06_CITSI</name>
<evidence type="ECO:0000313" key="10">
    <source>
        <dbReference type="Proteomes" id="UP000027120"/>
    </source>
</evidence>
<feature type="compositionally biased region" description="Low complexity" evidence="7">
    <location>
        <begin position="109"/>
        <end position="125"/>
    </location>
</feature>
<dbReference type="GO" id="GO:0005634">
    <property type="term" value="C:nucleus"/>
    <property type="evidence" value="ECO:0000318"/>
    <property type="project" value="GO_Central"/>
</dbReference>
<feature type="compositionally biased region" description="Acidic residues" evidence="7">
    <location>
        <begin position="352"/>
        <end position="365"/>
    </location>
</feature>
<evidence type="ECO:0000259" key="8">
    <source>
        <dbReference type="PROSITE" id="PS50811"/>
    </source>
</evidence>
<keyword evidence="10" id="KW-1185">Reference proteome</keyword>
<dbReference type="eggNOG" id="ENOG502QW38">
    <property type="taxonomic scope" value="Eukaryota"/>
</dbReference>
<feature type="region of interest" description="Disordered" evidence="7">
    <location>
        <begin position="95"/>
        <end position="125"/>
    </location>
</feature>
<comment type="similarity">
    <text evidence="6">Belongs to the WRKY group II-e family.</text>
</comment>
<protein>
    <recommendedName>
        <fullName evidence="8">WRKY domain-containing protein</fullName>
    </recommendedName>
</protein>
<keyword evidence="3" id="KW-0238">DNA-binding</keyword>
<organism evidence="9 10">
    <name type="scientific">Citrus sinensis</name>
    <name type="common">Sweet orange</name>
    <name type="synonym">Citrus aurantium var. sinensis</name>
    <dbReference type="NCBI Taxonomy" id="2711"/>
    <lineage>
        <taxon>Eukaryota</taxon>
        <taxon>Viridiplantae</taxon>
        <taxon>Streptophyta</taxon>
        <taxon>Embryophyta</taxon>
        <taxon>Tracheophyta</taxon>
        <taxon>Spermatophyta</taxon>
        <taxon>Magnoliopsida</taxon>
        <taxon>eudicotyledons</taxon>
        <taxon>Gunneridae</taxon>
        <taxon>Pentapetalae</taxon>
        <taxon>rosids</taxon>
        <taxon>malvids</taxon>
        <taxon>Sapindales</taxon>
        <taxon>Rutaceae</taxon>
        <taxon>Aurantioideae</taxon>
        <taxon>Citrus</taxon>
    </lineage>
</organism>
<keyword evidence="2" id="KW-0805">Transcription regulation</keyword>
<evidence type="ECO:0000313" key="9">
    <source>
        <dbReference type="EMBL" id="KDO56823.1"/>
    </source>
</evidence>
<dbReference type="FunFam" id="2.20.25.80:FF:000007">
    <property type="entry name" value="WRKY transcription factor 22"/>
    <property type="match status" value="1"/>
</dbReference>
<feature type="compositionally biased region" description="Basic and acidic residues" evidence="7">
    <location>
        <begin position="340"/>
        <end position="351"/>
    </location>
</feature>
<dbReference type="EMBL" id="KK784969">
    <property type="protein sequence ID" value="KDO56823.1"/>
    <property type="molecule type" value="Genomic_DNA"/>
</dbReference>
<dbReference type="InterPro" id="IPR044810">
    <property type="entry name" value="WRKY_plant"/>
</dbReference>
<feature type="domain" description="WRKY" evidence="8">
    <location>
        <begin position="203"/>
        <end position="269"/>
    </location>
</feature>
<dbReference type="PANTHER" id="PTHR32096">
    <property type="entry name" value="WRKY TRANSCRIPTION FACTOR 30-RELATED-RELATED"/>
    <property type="match status" value="1"/>
</dbReference>
<evidence type="ECO:0000256" key="2">
    <source>
        <dbReference type="ARBA" id="ARBA00023015"/>
    </source>
</evidence>
<keyword evidence="4" id="KW-0804">Transcription</keyword>
<evidence type="ECO:0000256" key="3">
    <source>
        <dbReference type="ARBA" id="ARBA00023125"/>
    </source>
</evidence>
<feature type="compositionally biased region" description="Low complexity" evidence="7">
    <location>
        <begin position="305"/>
        <end position="318"/>
    </location>
</feature>
<dbReference type="STRING" id="2711.A0A067EP06"/>
<accession>A0A067EP06</accession>
<feature type="region of interest" description="Disordered" evidence="7">
    <location>
        <begin position="257"/>
        <end position="365"/>
    </location>
</feature>
<dbReference type="SMR" id="A0A067EP06"/>
<keyword evidence="5" id="KW-0539">Nucleus</keyword>
<dbReference type="InterPro" id="IPR036576">
    <property type="entry name" value="WRKY_dom_sf"/>
</dbReference>
<dbReference type="SUPFAM" id="SSF118290">
    <property type="entry name" value="WRKY DNA-binding domain"/>
    <property type="match status" value="1"/>
</dbReference>
<evidence type="ECO:0000256" key="6">
    <source>
        <dbReference type="ARBA" id="ARBA00060761"/>
    </source>
</evidence>
<dbReference type="Pfam" id="PF03106">
    <property type="entry name" value="WRKY"/>
    <property type="match status" value="1"/>
</dbReference>
<evidence type="ECO:0000256" key="7">
    <source>
        <dbReference type="SAM" id="MobiDB-lite"/>
    </source>
</evidence>
<dbReference type="PROSITE" id="PS50811">
    <property type="entry name" value="WRKY"/>
    <property type="match status" value="1"/>
</dbReference>
<dbReference type="AlphaFoldDB" id="A0A067EP06"/>
<proteinExistence type="inferred from homology"/>
<dbReference type="PANTHER" id="PTHR32096:SF80">
    <property type="entry name" value="WRKY TRANSCRIPTION FACTOR 27-RELATED"/>
    <property type="match status" value="1"/>
</dbReference>
<dbReference type="GO" id="GO:0003700">
    <property type="term" value="F:DNA-binding transcription factor activity"/>
    <property type="evidence" value="ECO:0000318"/>
    <property type="project" value="GO_Central"/>
</dbReference>
<evidence type="ECO:0000256" key="4">
    <source>
        <dbReference type="ARBA" id="ARBA00023163"/>
    </source>
</evidence>
<dbReference type="Gene3D" id="2.20.25.80">
    <property type="entry name" value="WRKY domain"/>
    <property type="match status" value="1"/>
</dbReference>
<dbReference type="SMART" id="SM00774">
    <property type="entry name" value="WRKY"/>
    <property type="match status" value="1"/>
</dbReference>
<evidence type="ECO:0000256" key="5">
    <source>
        <dbReference type="ARBA" id="ARBA00023242"/>
    </source>
</evidence>